<proteinExistence type="predicted"/>
<dbReference type="Pfam" id="PF01636">
    <property type="entry name" value="APH"/>
    <property type="match status" value="1"/>
</dbReference>
<dbReference type="EMBL" id="RJSE01000006">
    <property type="protein sequence ID" value="RNL63737.1"/>
    <property type="molecule type" value="Genomic_DNA"/>
</dbReference>
<protein>
    <recommendedName>
        <fullName evidence="1">Aminoglycoside phosphotransferase domain-containing protein</fullName>
    </recommendedName>
</protein>
<dbReference type="InterPro" id="IPR011009">
    <property type="entry name" value="Kinase-like_dom_sf"/>
</dbReference>
<dbReference type="SUPFAM" id="SSF56112">
    <property type="entry name" value="Protein kinase-like (PK-like)"/>
    <property type="match status" value="1"/>
</dbReference>
<evidence type="ECO:0000313" key="3">
    <source>
        <dbReference type="Proteomes" id="UP000267128"/>
    </source>
</evidence>
<dbReference type="InterPro" id="IPR002575">
    <property type="entry name" value="Aminoglycoside_PTrfase"/>
</dbReference>
<evidence type="ECO:0000313" key="2">
    <source>
        <dbReference type="EMBL" id="RNL63737.1"/>
    </source>
</evidence>
<accession>A0A3N0CJV3</accession>
<gene>
    <name evidence="2" type="ORF">EFK50_08370</name>
</gene>
<organism evidence="2 3">
    <name type="scientific">Nocardioides marmoriginsengisoli</name>
    <dbReference type="NCBI Taxonomy" id="661483"/>
    <lineage>
        <taxon>Bacteria</taxon>
        <taxon>Bacillati</taxon>
        <taxon>Actinomycetota</taxon>
        <taxon>Actinomycetes</taxon>
        <taxon>Propionibacteriales</taxon>
        <taxon>Nocardioidaceae</taxon>
        <taxon>Nocardioides</taxon>
    </lineage>
</organism>
<feature type="domain" description="Aminoglycoside phosphotransferase" evidence="1">
    <location>
        <begin position="81"/>
        <end position="258"/>
    </location>
</feature>
<evidence type="ECO:0000259" key="1">
    <source>
        <dbReference type="Pfam" id="PF01636"/>
    </source>
</evidence>
<dbReference type="RefSeq" id="WP_123227124.1">
    <property type="nucleotide sequence ID" value="NZ_RJSE01000006.1"/>
</dbReference>
<dbReference type="Proteomes" id="UP000267128">
    <property type="component" value="Unassembled WGS sequence"/>
</dbReference>
<comment type="caution">
    <text evidence="2">The sequence shown here is derived from an EMBL/GenBank/DDBJ whole genome shotgun (WGS) entry which is preliminary data.</text>
</comment>
<dbReference type="OrthoDB" id="2570531at2"/>
<sequence length="320" mass="34826">MDDSAAPVGTAAVPSVPHGKTASRLEWRFLPQEVRALVEDELGSPVVDARSQTAGFTPGFASLLTAENGARSFVKAASRVAQPEIAASYAEEARKLVLIGEQVPSPALEWFSKDESWVVLGFEAVTARPPRRPWRAADLTRALDLAETIAAATEQVPAGLDLKPLYADLPLLLTGWKDAPAAWPHRAEAAALAAGLPDVPGNQRFVHADLRDDNILFADDGRTLACDWNWPALGPVWQDSVDLMISAHGDGVDVDEVLAARPLTRDVDPDHIDSWLAALCGFMLSARRRPSPMNSPHLQTHSTWYAEAAWSWLARRRGWL</sequence>
<reference evidence="2 3" key="1">
    <citation type="submission" date="2018-11" db="EMBL/GenBank/DDBJ databases">
        <authorList>
            <person name="Li F."/>
        </authorList>
    </citation>
    <scope>NUCLEOTIDE SEQUENCE [LARGE SCALE GENOMIC DNA]</scope>
    <source>
        <strain evidence="2 3">Gsoil 097</strain>
    </source>
</reference>
<keyword evidence="3" id="KW-1185">Reference proteome</keyword>
<name>A0A3N0CJV3_9ACTN</name>
<dbReference type="AlphaFoldDB" id="A0A3N0CJV3"/>